<feature type="compositionally biased region" description="Low complexity" evidence="1">
    <location>
        <begin position="627"/>
        <end position="637"/>
    </location>
</feature>
<feature type="compositionally biased region" description="Basic and acidic residues" evidence="1">
    <location>
        <begin position="808"/>
        <end position="820"/>
    </location>
</feature>
<feature type="compositionally biased region" description="Low complexity" evidence="1">
    <location>
        <begin position="707"/>
        <end position="718"/>
    </location>
</feature>
<feature type="region of interest" description="Disordered" evidence="1">
    <location>
        <begin position="1196"/>
        <end position="1259"/>
    </location>
</feature>
<accession>A0A9P4JQA1</accession>
<feature type="compositionally biased region" description="Pro residues" evidence="1">
    <location>
        <begin position="591"/>
        <end position="610"/>
    </location>
</feature>
<feature type="compositionally biased region" description="Basic and acidic residues" evidence="1">
    <location>
        <begin position="612"/>
        <end position="624"/>
    </location>
</feature>
<sequence>MHRPTRSDAGDLSSPRSSRAPSFNSERPTLAGSTTFQMPSTIRPLPAYIAASVASQIVTDNHNAQLREQYGPNGDVSPFLVNALFSEQALCLLNAFLDHLLFAFLSAARSPSLTAIRPAITDILKPRLARDATATADEELQGLLAGEDDEEFPSAENGQGSAEAWDVDKVWKRTRLRIMVYTRLGELEDEDEERYVQQERGLSMDSTGDDEAGLVSWASAIFLTSVIEFIAEQTLMVSGTAAFARIAAKMKKNAQAAAAGGEPQLERIIVEDYDVEKVALNSALGRLWRTWRKRVRSPITPLTPRRITTARSFSSLASSHRRRTSNDTADGSTLTGYASVVPELPDHTITETDIAANIPLPMSDNDVAEIEVPGLARQYDGEGDGAQTPVQRPQRPTSFIMLDSPDSFKKRAGRGRPISMPQPEAKPFDFPRAPADDIQDLKTPREEFKTPMEQMDRESYIEDERQEGIYDHDGTSEYDVGTHEADMLAFAASTGVAPNMSPTKSRADEAEEEDTTEISLQSDYYAEPQVLQSKRMSIEKSGPPEMVRTYSISSKRSSPLLSPTEEERSYLDDHSDDEKAIGVARTSNVPIPSPSPPVEMRPKGPSPAPSKYPERGLLDNDPSRRLAAAPAMPPMMASPVDRSVAPDRSPSRNPSRATSSSSRAPALASLQENESHESPASAKKTGEPQRERSRGSKNGTPTRSREAAASAGERPGSRPSVEGAVRSRAETSEGHGEKTVLQRVSSSSSGGKSINTSILHSARGSDTSLGRPRGLSNRMSEEDRVREFDSLVKRDETVKFTLTPQGVREVDEPPVRRAETPKTFVKVYPAVSADKSNSFGSPPLPRKSSTRGQASSRSKTTGPKPLAREPRIEQDSMRDFADFIRSTGPAAGESRPVQPFVSLSQTRSKSPTTSTSSPLSSLSRKLSTRQTPISPPSASGSGEGPSARPRIHMEPRSPAGQRPGNDDLIDFIRQGPPGANNGQHRIPRTVAPFRNTVDSDQFDRMLDEPGNTESTYGSQVSTQSGRASANSRTGLLPAANVVQPAYPNTPQKLAPSYANADPEPQITRTRRRVKDPYAIDSDDDEDEDLLTALPKSNRRTQESLADFLNSAEPPPNNEPQPLNIHPATAALAIARAKSASNGKNGNNIRSQSGPSAAPIIDPRNGATAIGNGSAGHQGVNVTSIVSEAPRAHRPMLQARPAAAKDARAGRTATTDLADFLRTSGPPEPAVRPSSSMSKEKEGRRSGMKFWRRRAPSNAS</sequence>
<gene>
    <name evidence="2" type="ORF">GQ43DRAFT_469869</name>
</gene>
<feature type="region of interest" description="Disordered" evidence="1">
    <location>
        <begin position="1"/>
        <end position="36"/>
    </location>
</feature>
<protein>
    <submittedName>
        <fullName evidence="2">Uncharacterized protein</fullName>
    </submittedName>
</protein>
<feature type="region of interest" description="Disordered" evidence="1">
    <location>
        <begin position="493"/>
        <end position="789"/>
    </location>
</feature>
<feature type="compositionally biased region" description="Polar residues" evidence="1">
    <location>
        <begin position="850"/>
        <end position="861"/>
    </location>
</feature>
<feature type="compositionally biased region" description="Basic and acidic residues" evidence="1">
    <location>
        <begin position="565"/>
        <end position="580"/>
    </location>
</feature>
<feature type="region of interest" description="Disordered" evidence="1">
    <location>
        <begin position="402"/>
        <end position="437"/>
    </location>
</feature>
<feature type="region of interest" description="Disordered" evidence="1">
    <location>
        <begin position="310"/>
        <end position="335"/>
    </location>
</feature>
<feature type="compositionally biased region" description="Polar residues" evidence="1">
    <location>
        <begin position="14"/>
        <end position="36"/>
    </location>
</feature>
<feature type="compositionally biased region" description="Basic and acidic residues" evidence="1">
    <location>
        <begin position="725"/>
        <end position="740"/>
    </location>
</feature>
<comment type="caution">
    <text evidence="2">The sequence shown here is derived from an EMBL/GenBank/DDBJ whole genome shotgun (WGS) entry which is preliminary data.</text>
</comment>
<feature type="compositionally biased region" description="Polar residues" evidence="1">
    <location>
        <begin position="326"/>
        <end position="335"/>
    </location>
</feature>
<evidence type="ECO:0000256" key="1">
    <source>
        <dbReference type="SAM" id="MobiDB-lite"/>
    </source>
</evidence>
<feature type="compositionally biased region" description="Polar residues" evidence="1">
    <location>
        <begin position="1140"/>
        <end position="1154"/>
    </location>
</feature>
<evidence type="ECO:0000313" key="2">
    <source>
        <dbReference type="EMBL" id="KAF2203596.1"/>
    </source>
</evidence>
<keyword evidence="3" id="KW-1185">Reference proteome</keyword>
<feature type="compositionally biased region" description="Basic and acidic residues" evidence="1">
    <location>
        <begin position="866"/>
        <end position="882"/>
    </location>
</feature>
<feature type="compositionally biased region" description="Low complexity" evidence="1">
    <location>
        <begin position="904"/>
        <end position="948"/>
    </location>
</feature>
<feature type="region of interest" description="Disordered" evidence="1">
    <location>
        <begin position="1135"/>
        <end position="1177"/>
    </location>
</feature>
<feature type="compositionally biased region" description="Polar residues" evidence="1">
    <location>
        <begin position="754"/>
        <end position="768"/>
    </location>
</feature>
<organism evidence="2 3">
    <name type="scientific">Delitschia confertaspora ATCC 74209</name>
    <dbReference type="NCBI Taxonomy" id="1513339"/>
    <lineage>
        <taxon>Eukaryota</taxon>
        <taxon>Fungi</taxon>
        <taxon>Dikarya</taxon>
        <taxon>Ascomycota</taxon>
        <taxon>Pezizomycotina</taxon>
        <taxon>Dothideomycetes</taxon>
        <taxon>Pleosporomycetidae</taxon>
        <taxon>Pleosporales</taxon>
        <taxon>Delitschiaceae</taxon>
        <taxon>Delitschia</taxon>
    </lineage>
</organism>
<feature type="compositionally biased region" description="Basic and acidic residues" evidence="1">
    <location>
        <begin position="684"/>
        <end position="694"/>
    </location>
</feature>
<dbReference type="Proteomes" id="UP000799536">
    <property type="component" value="Unassembled WGS sequence"/>
</dbReference>
<dbReference type="OrthoDB" id="5382203at2759"/>
<dbReference type="EMBL" id="ML993899">
    <property type="protein sequence ID" value="KAF2203596.1"/>
    <property type="molecule type" value="Genomic_DNA"/>
</dbReference>
<dbReference type="AlphaFoldDB" id="A0A9P4JQA1"/>
<feature type="compositionally biased region" description="Polar residues" evidence="1">
    <location>
        <begin position="1011"/>
        <end position="1033"/>
    </location>
</feature>
<feature type="compositionally biased region" description="Basic residues" evidence="1">
    <location>
        <begin position="1245"/>
        <end position="1259"/>
    </location>
</feature>
<evidence type="ECO:0000313" key="3">
    <source>
        <dbReference type="Proteomes" id="UP000799536"/>
    </source>
</evidence>
<feature type="compositionally biased region" description="Low complexity" evidence="1">
    <location>
        <begin position="551"/>
        <end position="563"/>
    </location>
</feature>
<feature type="compositionally biased region" description="Low complexity" evidence="1">
    <location>
        <begin position="651"/>
        <end position="669"/>
    </location>
</feature>
<feature type="region of interest" description="Disordered" evidence="1">
    <location>
        <begin position="804"/>
        <end position="1123"/>
    </location>
</feature>
<proteinExistence type="predicted"/>
<feature type="compositionally biased region" description="Basic and acidic residues" evidence="1">
    <location>
        <begin position="779"/>
        <end position="789"/>
    </location>
</feature>
<name>A0A9P4JQA1_9PLEO</name>
<feature type="compositionally biased region" description="Acidic residues" evidence="1">
    <location>
        <begin position="1080"/>
        <end position="1089"/>
    </location>
</feature>
<reference evidence="2" key="1">
    <citation type="journal article" date="2020" name="Stud. Mycol.">
        <title>101 Dothideomycetes genomes: a test case for predicting lifestyles and emergence of pathogens.</title>
        <authorList>
            <person name="Haridas S."/>
            <person name="Albert R."/>
            <person name="Binder M."/>
            <person name="Bloem J."/>
            <person name="Labutti K."/>
            <person name="Salamov A."/>
            <person name="Andreopoulos B."/>
            <person name="Baker S."/>
            <person name="Barry K."/>
            <person name="Bills G."/>
            <person name="Bluhm B."/>
            <person name="Cannon C."/>
            <person name="Castanera R."/>
            <person name="Culley D."/>
            <person name="Daum C."/>
            <person name="Ezra D."/>
            <person name="Gonzalez J."/>
            <person name="Henrissat B."/>
            <person name="Kuo A."/>
            <person name="Liang C."/>
            <person name="Lipzen A."/>
            <person name="Lutzoni F."/>
            <person name="Magnuson J."/>
            <person name="Mondo S."/>
            <person name="Nolan M."/>
            <person name="Ohm R."/>
            <person name="Pangilinan J."/>
            <person name="Park H.-J."/>
            <person name="Ramirez L."/>
            <person name="Alfaro M."/>
            <person name="Sun H."/>
            <person name="Tritt A."/>
            <person name="Yoshinaga Y."/>
            <person name="Zwiers L.-H."/>
            <person name="Turgeon B."/>
            <person name="Goodwin S."/>
            <person name="Spatafora J."/>
            <person name="Crous P."/>
            <person name="Grigoriev I."/>
        </authorList>
    </citation>
    <scope>NUCLEOTIDE SEQUENCE</scope>
    <source>
        <strain evidence="2">ATCC 74209</strain>
    </source>
</reference>